<accession>E2BH99</accession>
<gene>
    <name evidence="1" type="ORF">EAI_04737</name>
</gene>
<dbReference type="EMBL" id="GL448287">
    <property type="protein sequence ID" value="EFN84868.1"/>
    <property type="molecule type" value="Genomic_DNA"/>
</dbReference>
<reference evidence="1 2" key="1">
    <citation type="journal article" date="2010" name="Science">
        <title>Genomic comparison of the ants Camponotus floridanus and Harpegnathos saltator.</title>
        <authorList>
            <person name="Bonasio R."/>
            <person name="Zhang G."/>
            <person name="Ye C."/>
            <person name="Mutti N.S."/>
            <person name="Fang X."/>
            <person name="Qin N."/>
            <person name="Donahue G."/>
            <person name="Yang P."/>
            <person name="Li Q."/>
            <person name="Li C."/>
            <person name="Zhang P."/>
            <person name="Huang Z."/>
            <person name="Berger S.L."/>
            <person name="Reinberg D."/>
            <person name="Wang J."/>
            <person name="Liebig J."/>
        </authorList>
    </citation>
    <scope>NUCLEOTIDE SEQUENCE [LARGE SCALE GENOMIC DNA]</scope>
    <source>
        <strain evidence="1 2">R22 G/1</strain>
    </source>
</reference>
<organism evidence="2">
    <name type="scientific">Harpegnathos saltator</name>
    <name type="common">Jerdon's jumping ant</name>
    <dbReference type="NCBI Taxonomy" id="610380"/>
    <lineage>
        <taxon>Eukaryota</taxon>
        <taxon>Metazoa</taxon>
        <taxon>Ecdysozoa</taxon>
        <taxon>Arthropoda</taxon>
        <taxon>Hexapoda</taxon>
        <taxon>Insecta</taxon>
        <taxon>Pterygota</taxon>
        <taxon>Neoptera</taxon>
        <taxon>Endopterygota</taxon>
        <taxon>Hymenoptera</taxon>
        <taxon>Apocrita</taxon>
        <taxon>Aculeata</taxon>
        <taxon>Formicoidea</taxon>
        <taxon>Formicidae</taxon>
        <taxon>Ponerinae</taxon>
        <taxon>Ponerini</taxon>
        <taxon>Harpegnathos</taxon>
    </lineage>
</organism>
<evidence type="ECO:0000313" key="2">
    <source>
        <dbReference type="Proteomes" id="UP000008237"/>
    </source>
</evidence>
<proteinExistence type="predicted"/>
<dbReference type="AlphaFoldDB" id="E2BH99"/>
<dbReference type="Proteomes" id="UP000008237">
    <property type="component" value="Unassembled WGS sequence"/>
</dbReference>
<keyword evidence="2" id="KW-1185">Reference proteome</keyword>
<dbReference type="InParanoid" id="E2BH99"/>
<protein>
    <submittedName>
        <fullName evidence="1">Uncharacterized protein</fullName>
    </submittedName>
</protein>
<sequence length="79" mass="9114">MLNVPRDHLVARQSPPPLMMGFRRGFHVSAIRNEINILAANKAKARACKEAQGTYTHVPVVQFLAIFFRIDQIYFQHHK</sequence>
<name>E2BH99_HARSA</name>
<evidence type="ECO:0000313" key="1">
    <source>
        <dbReference type="EMBL" id="EFN84868.1"/>
    </source>
</evidence>